<reference evidence="2 3" key="2">
    <citation type="journal article" date="2011" name="Stand. Genomic Sci.">
        <title>Complete genome sequence of Truepera radiovictrix type strain (RQ-24).</title>
        <authorList>
            <person name="Ivanova N."/>
            <person name="Rohde C."/>
            <person name="Munk C."/>
            <person name="Nolan M."/>
            <person name="Lucas S."/>
            <person name="Del Rio T.G."/>
            <person name="Tice H."/>
            <person name="Deshpande S."/>
            <person name="Cheng J.F."/>
            <person name="Tapia R."/>
            <person name="Han C."/>
            <person name="Goodwin L."/>
            <person name="Pitluck S."/>
            <person name="Liolios K."/>
            <person name="Mavromatis K."/>
            <person name="Mikhailova N."/>
            <person name="Pati A."/>
            <person name="Chen A."/>
            <person name="Palaniappan K."/>
            <person name="Land M."/>
            <person name="Hauser L."/>
            <person name="Chang Y.J."/>
            <person name="Jeffries C.D."/>
            <person name="Brambilla E."/>
            <person name="Rohde M."/>
            <person name="Goker M."/>
            <person name="Tindall B.J."/>
            <person name="Woyke T."/>
            <person name="Bristow J."/>
            <person name="Eisen J.A."/>
            <person name="Markowitz V."/>
            <person name="Hugenholtz P."/>
            <person name="Kyrpides N.C."/>
            <person name="Klenk H.P."/>
            <person name="Lapidus A."/>
        </authorList>
    </citation>
    <scope>NUCLEOTIDE SEQUENCE [LARGE SCALE GENOMIC DNA]</scope>
    <source>
        <strain evidence="3">DSM 17093 / CIP 108686 / LMG 22925 / RQ-24</strain>
    </source>
</reference>
<dbReference type="RefSeq" id="WP_013179212.1">
    <property type="nucleotide sequence ID" value="NC_014221.1"/>
</dbReference>
<accession>D7CV26</accession>
<feature type="domain" description="Amine oxidase" evidence="1">
    <location>
        <begin position="113"/>
        <end position="328"/>
    </location>
</feature>
<dbReference type="Gene3D" id="3.50.50.60">
    <property type="entry name" value="FAD/NAD(P)-binding domain"/>
    <property type="match status" value="1"/>
</dbReference>
<protein>
    <submittedName>
        <fullName evidence="2">Amine oxidase</fullName>
    </submittedName>
</protein>
<proteinExistence type="predicted"/>
<sequence>MSATNVDVTVVGAGVGGLVAARALKRAGLTVQVFEKSRGVGGRAATRRVRMGASETPVDHGAQYFTARDARFREQVEAWLAEGDLRVWSAGFHTLKGRSLIPPEAGHPRYAFASGLSTLGKQLAAELSVRRGARVRQLTPADGGGWRLTFEDGSHHLSPRVLLNLPAPQAREVCGPSLPPDAERALAAVRFAPCLAVIAGYPDHPPPAWRGVHVEDGGPLAWIAHDSSKRPRAPGTILVLHATPAFSTQYLETPDAAAPLMLRAAAPLGAALTQPAWTQVHRWRYARVVTPHPQPYLDGGNGLLFCGDWCGGDRLEAAYLSGLAAAERFLGSR</sequence>
<dbReference type="KEGG" id="tra:Trad_2750"/>
<dbReference type="AlphaFoldDB" id="D7CV26"/>
<dbReference type="HOGENOM" id="CLU_036034_0_0_0"/>
<dbReference type="PRINTS" id="PR00419">
    <property type="entry name" value="ADXRDTASE"/>
</dbReference>
<evidence type="ECO:0000313" key="3">
    <source>
        <dbReference type="Proteomes" id="UP000000379"/>
    </source>
</evidence>
<reference evidence="3" key="1">
    <citation type="submission" date="2010-05" db="EMBL/GenBank/DDBJ databases">
        <title>The complete genome of Truepera radiovictris DSM 17093.</title>
        <authorList>
            <consortium name="US DOE Joint Genome Institute (JGI-PGF)"/>
            <person name="Lucas S."/>
            <person name="Copeland A."/>
            <person name="Lapidus A."/>
            <person name="Glavina del Rio T."/>
            <person name="Dalin E."/>
            <person name="Tice H."/>
            <person name="Bruce D."/>
            <person name="Goodwin L."/>
            <person name="Pitluck S."/>
            <person name="Kyrpides N."/>
            <person name="Mavromatis K."/>
            <person name="Ovchinnikova G."/>
            <person name="Munk A.C."/>
            <person name="Detter J.C."/>
            <person name="Han C."/>
            <person name="Tapia R."/>
            <person name="Land M."/>
            <person name="Hauser L."/>
            <person name="Markowitz V."/>
            <person name="Cheng J.-F."/>
            <person name="Hugenholtz P."/>
            <person name="Woyke T."/>
            <person name="Wu D."/>
            <person name="Tindall B."/>
            <person name="Pomrenke H.G."/>
            <person name="Brambilla E."/>
            <person name="Klenk H.-P."/>
            <person name="Eisen J.A."/>
        </authorList>
    </citation>
    <scope>NUCLEOTIDE SEQUENCE [LARGE SCALE GENOMIC DNA]</scope>
    <source>
        <strain evidence="3">DSM 17093 / CIP 108686 / LMG 22925 / RQ-24</strain>
    </source>
</reference>
<dbReference type="Proteomes" id="UP000000379">
    <property type="component" value="Chromosome"/>
</dbReference>
<dbReference type="Pfam" id="PF13450">
    <property type="entry name" value="NAD_binding_8"/>
    <property type="match status" value="1"/>
</dbReference>
<gene>
    <name evidence="2" type="ordered locus">Trad_2750</name>
</gene>
<dbReference type="Gene3D" id="3.90.660.10">
    <property type="match status" value="1"/>
</dbReference>
<evidence type="ECO:0000313" key="2">
    <source>
        <dbReference type="EMBL" id="ADI15853.1"/>
    </source>
</evidence>
<evidence type="ECO:0000259" key="1">
    <source>
        <dbReference type="Pfam" id="PF01593"/>
    </source>
</evidence>
<dbReference type="SUPFAM" id="SSF51905">
    <property type="entry name" value="FAD/NAD(P)-binding domain"/>
    <property type="match status" value="1"/>
</dbReference>
<dbReference type="STRING" id="649638.Trad_2750"/>
<dbReference type="InterPro" id="IPR036188">
    <property type="entry name" value="FAD/NAD-bd_sf"/>
</dbReference>
<dbReference type="PANTHER" id="PTHR16128">
    <property type="entry name" value="FAD/NAD(P)-BINDING OXIDOREDUCTASE FAMILY PROTEIN"/>
    <property type="match status" value="1"/>
</dbReference>
<keyword evidence="3" id="KW-1185">Reference proteome</keyword>
<organism evidence="2 3">
    <name type="scientific">Truepera radiovictrix (strain DSM 17093 / CIP 108686 / LMG 22925 / RQ-24)</name>
    <dbReference type="NCBI Taxonomy" id="649638"/>
    <lineage>
        <taxon>Bacteria</taxon>
        <taxon>Thermotogati</taxon>
        <taxon>Deinococcota</taxon>
        <taxon>Deinococci</taxon>
        <taxon>Trueperales</taxon>
        <taxon>Trueperaceae</taxon>
        <taxon>Truepera</taxon>
    </lineage>
</organism>
<dbReference type="eggNOG" id="COG3380">
    <property type="taxonomic scope" value="Bacteria"/>
</dbReference>
<dbReference type="Pfam" id="PF01593">
    <property type="entry name" value="Amino_oxidase"/>
    <property type="match status" value="1"/>
</dbReference>
<dbReference type="EMBL" id="CP002049">
    <property type="protein sequence ID" value="ADI15853.1"/>
    <property type="molecule type" value="Genomic_DNA"/>
</dbReference>
<dbReference type="InterPro" id="IPR002937">
    <property type="entry name" value="Amino_oxidase"/>
</dbReference>
<dbReference type="GO" id="GO:0016491">
    <property type="term" value="F:oxidoreductase activity"/>
    <property type="evidence" value="ECO:0007669"/>
    <property type="project" value="InterPro"/>
</dbReference>
<dbReference type="PANTHER" id="PTHR16128:SF5">
    <property type="entry name" value="FAD_NAD(P)-BINDING OXIDOREDUCTASE FAMILY PROTEIN"/>
    <property type="match status" value="1"/>
</dbReference>
<name>D7CV26_TRURR</name>